<dbReference type="Proteomes" id="UP000249782">
    <property type="component" value="Unassembled WGS sequence"/>
</dbReference>
<keyword evidence="3 6" id="KW-0418">Kinase</keyword>
<dbReference type="Pfam" id="PF08543">
    <property type="entry name" value="Phos_pyr_kin"/>
    <property type="match status" value="1"/>
</dbReference>
<organism evidence="6 7">
    <name type="scientific">Methanothermobacter tenebrarum</name>
    <dbReference type="NCBI Taxonomy" id="680118"/>
    <lineage>
        <taxon>Archaea</taxon>
        <taxon>Methanobacteriati</taxon>
        <taxon>Methanobacteriota</taxon>
        <taxon>Methanomada group</taxon>
        <taxon>Methanobacteria</taxon>
        <taxon>Methanobacteriales</taxon>
        <taxon>Methanobacteriaceae</taxon>
        <taxon>Methanothermobacter</taxon>
    </lineage>
</organism>
<dbReference type="Gene3D" id="3.40.1190.20">
    <property type="match status" value="1"/>
</dbReference>
<accession>A0A328PE52</accession>
<dbReference type="GO" id="GO:0005829">
    <property type="term" value="C:cytosol"/>
    <property type="evidence" value="ECO:0007669"/>
    <property type="project" value="TreeGrafter"/>
</dbReference>
<comment type="caution">
    <text evidence="6">The sequence shown here is derived from an EMBL/GenBank/DDBJ whole genome shotgun (WGS) entry which is preliminary data.</text>
</comment>
<dbReference type="SUPFAM" id="SSF53613">
    <property type="entry name" value="Ribokinase-like"/>
    <property type="match status" value="1"/>
</dbReference>
<dbReference type="FunFam" id="3.40.1190.20:FF:000003">
    <property type="entry name" value="Phosphomethylpyrimidine kinase ThiD"/>
    <property type="match status" value="1"/>
</dbReference>
<evidence type="ECO:0000256" key="1">
    <source>
        <dbReference type="ARBA" id="ARBA00022679"/>
    </source>
</evidence>
<dbReference type="NCBIfam" id="TIGR00097">
    <property type="entry name" value="HMP-P_kinase"/>
    <property type="match status" value="1"/>
</dbReference>
<dbReference type="EC" id="2.7.4.7" evidence="6"/>
<feature type="domain" description="Pyridoxamine kinase/Phosphomethylpyrimidine kinase" evidence="5">
    <location>
        <begin position="10"/>
        <end position="236"/>
    </location>
</feature>
<dbReference type="EC" id="2.7.1.49" evidence="6"/>
<reference evidence="6 7" key="1">
    <citation type="submission" date="2018-06" db="EMBL/GenBank/DDBJ databases">
        <title>Draft genome sequence of hyperthermophilic methanogen Methanothermobacter tenebrarum sp. MCM-B 1447.</title>
        <authorList>
            <person name="Pore S.D."/>
            <person name="Dagar S."/>
            <person name="Dhakephalkar P.K."/>
        </authorList>
    </citation>
    <scope>NUCLEOTIDE SEQUENCE [LARGE SCALE GENOMIC DNA]</scope>
    <source>
        <strain evidence="6 7">MCM B 1447</strain>
    </source>
</reference>
<dbReference type="PANTHER" id="PTHR20858">
    <property type="entry name" value="PHOSPHOMETHYLPYRIMIDINE KINASE"/>
    <property type="match status" value="1"/>
</dbReference>
<dbReference type="InterPro" id="IPR013749">
    <property type="entry name" value="PM/HMP-P_kinase-1"/>
</dbReference>
<dbReference type="GO" id="GO:0008902">
    <property type="term" value="F:hydroxymethylpyrimidine kinase activity"/>
    <property type="evidence" value="ECO:0007669"/>
    <property type="project" value="UniProtKB-EC"/>
</dbReference>
<dbReference type="InterPro" id="IPR004399">
    <property type="entry name" value="HMP/HMP-P_kinase_dom"/>
</dbReference>
<dbReference type="EMBL" id="QLOE01000010">
    <property type="protein sequence ID" value="RAO78632.1"/>
    <property type="molecule type" value="Genomic_DNA"/>
</dbReference>
<dbReference type="AlphaFoldDB" id="A0A328PE52"/>
<dbReference type="GO" id="GO:0005524">
    <property type="term" value="F:ATP binding"/>
    <property type="evidence" value="ECO:0007669"/>
    <property type="project" value="UniProtKB-KW"/>
</dbReference>
<dbReference type="GO" id="GO:0008972">
    <property type="term" value="F:phosphomethylpyrimidine kinase activity"/>
    <property type="evidence" value="ECO:0007669"/>
    <property type="project" value="UniProtKB-EC"/>
</dbReference>
<evidence type="ECO:0000256" key="3">
    <source>
        <dbReference type="ARBA" id="ARBA00022777"/>
    </source>
</evidence>
<dbReference type="CDD" id="cd01169">
    <property type="entry name" value="HMPP_kinase"/>
    <property type="match status" value="1"/>
</dbReference>
<name>A0A328PE52_9EURY</name>
<evidence type="ECO:0000256" key="4">
    <source>
        <dbReference type="ARBA" id="ARBA00022840"/>
    </source>
</evidence>
<evidence type="ECO:0000256" key="2">
    <source>
        <dbReference type="ARBA" id="ARBA00022741"/>
    </source>
</evidence>
<evidence type="ECO:0000313" key="6">
    <source>
        <dbReference type="EMBL" id="RAO78632.1"/>
    </source>
</evidence>
<proteinExistence type="predicted"/>
<dbReference type="PANTHER" id="PTHR20858:SF17">
    <property type="entry name" value="HYDROXYMETHYLPYRIMIDINE_PHOSPHOMETHYLPYRIMIDINE KINASE THI20-RELATED"/>
    <property type="match status" value="1"/>
</dbReference>
<sequence length="247" mass="27227">MIALTIAGFDPSAGAGILNDVKTFSALKVYGAAAITALTAQNPNRVASIYPLPPSFIEEQIDLIMEYLPIEYAKTGMLYSEDIIKTVAKKIREYKLKTVTDPVMIAESGSPLAIEGMIKAFKKYLLKESILVTPNLQEAEALSNTRIRTIKDAEQAAEKIGKKCNVIITGGHLEGKNIFFDGKVKIFEEKLIKSKNTHGSGCSFSAAIVAYLTRGHNLEESIKMATRFVKEAIRHGKWGTLNQFWKL</sequence>
<dbReference type="InterPro" id="IPR029056">
    <property type="entry name" value="Ribokinase-like"/>
</dbReference>
<evidence type="ECO:0000313" key="7">
    <source>
        <dbReference type="Proteomes" id="UP000249782"/>
    </source>
</evidence>
<gene>
    <name evidence="6" type="primary">thiD</name>
    <name evidence="6" type="ORF">DPC56_07180</name>
</gene>
<dbReference type="GO" id="GO:0009228">
    <property type="term" value="P:thiamine biosynthetic process"/>
    <property type="evidence" value="ECO:0007669"/>
    <property type="project" value="InterPro"/>
</dbReference>
<keyword evidence="7" id="KW-1185">Reference proteome</keyword>
<protein>
    <submittedName>
        <fullName evidence="6">Bifunctional hydroxymethylpyrimidine kinase/phosphomethylpyrimidine kinase</fullName>
        <ecNumber evidence="6">2.7.1.49</ecNumber>
        <ecNumber evidence="6">2.7.4.7</ecNumber>
    </submittedName>
</protein>
<dbReference type="RefSeq" id="WP_112094396.1">
    <property type="nucleotide sequence ID" value="NZ_QLOE01000010.1"/>
</dbReference>
<keyword evidence="2" id="KW-0547">Nucleotide-binding</keyword>
<evidence type="ECO:0000259" key="5">
    <source>
        <dbReference type="Pfam" id="PF08543"/>
    </source>
</evidence>
<keyword evidence="4" id="KW-0067">ATP-binding</keyword>
<keyword evidence="1 6" id="KW-0808">Transferase</keyword>
<dbReference type="OrthoDB" id="43786at2157"/>